<dbReference type="Gene3D" id="2.60.40.420">
    <property type="entry name" value="Cupredoxins - blue copper proteins"/>
    <property type="match status" value="1"/>
</dbReference>
<dbReference type="SUPFAM" id="SSF49503">
    <property type="entry name" value="Cupredoxins"/>
    <property type="match status" value="1"/>
</dbReference>
<evidence type="ECO:0000256" key="5">
    <source>
        <dbReference type="ARBA" id="ARBA00022741"/>
    </source>
</evidence>
<dbReference type="Gene3D" id="3.40.50.1000">
    <property type="entry name" value="HAD superfamily/HAD-like"/>
    <property type="match status" value="1"/>
</dbReference>
<dbReference type="InterPro" id="IPR008972">
    <property type="entry name" value="Cupredoxin"/>
</dbReference>
<keyword evidence="8 10" id="KW-1133">Transmembrane helix</keyword>
<feature type="transmembrane region" description="Helical" evidence="10">
    <location>
        <begin position="444"/>
        <end position="463"/>
    </location>
</feature>
<dbReference type="InterPro" id="IPR059000">
    <property type="entry name" value="ATPase_P-type_domA"/>
</dbReference>
<dbReference type="Gene3D" id="1.10.620.20">
    <property type="entry name" value="Ribonucleotide Reductase, subunit A"/>
    <property type="match status" value="1"/>
</dbReference>
<evidence type="ECO:0000256" key="6">
    <source>
        <dbReference type="ARBA" id="ARBA00022840"/>
    </source>
</evidence>
<dbReference type="SFLD" id="SFLDS00003">
    <property type="entry name" value="Haloacid_Dehalogenase"/>
    <property type="match status" value="1"/>
</dbReference>
<dbReference type="EMBL" id="CP110615">
    <property type="protein sequence ID" value="UZJ25990.1"/>
    <property type="molecule type" value="Genomic_DNA"/>
</dbReference>
<feature type="transmembrane region" description="Helical" evidence="10">
    <location>
        <begin position="260"/>
        <end position="283"/>
    </location>
</feature>
<dbReference type="InterPro" id="IPR044492">
    <property type="entry name" value="P_typ_ATPase_HD_dom"/>
</dbReference>
<keyword evidence="5 10" id="KW-0547">Nucleotide-binding</keyword>
<dbReference type="InterPro" id="IPR027256">
    <property type="entry name" value="P-typ_ATPase_IB"/>
</dbReference>
<feature type="transmembrane region" description="Helical" evidence="10">
    <location>
        <begin position="469"/>
        <end position="492"/>
    </location>
</feature>
<sequence length="923" mass="95870">MSGSEVLVVVGAVVLTGLLGWYFFGPKKSRHAELGDGVQSITVTVKGGYSPDVIQVALGVPVRLLFDRQESGDCSSRVVLPDFRINQALPAFATTAVEFLPEHAGSHEFACGMNMIRGRLEVVQGDGQPGGGAAVAAPASRADGAAESVRTVSDGSTSEVAADPPGALAGADTSEEEERERKAEISDLTRRVVFGAVLTAPVLFAVMLVEIFGVTWMPGLLMNRWFQLVLITPVMFYTGWPIHRTGWLALSHRTADMNSLITLGTIAAYGYSAVVTFFPGVLPTSVREVYYEAVGVIITLILLGRLFETKAKAGTGEAIRTLIGLQPRTARVIRDGQEVEVSIDDVVVADVVVVRPGEKLPVDGQVVEGRSAVDESMVTGEPIPVVKSPGDTVIGATINQTGSFRYEATKIGADTMLAQIIKLVRQAQGSKAPIQRLADQVSSFFVPVVIGLAIWTFVVWALLGPPPAFIFALVAAVSVLVIACPCALGLATPLSITVGTGKGAAAGILIRSAEALETAHKLDTIVLDKTGTITEGTPALTDVLPVNGFTADEVLALVASVEASSEHPLATAIVAGAVQRELTVPPATAFDSITGQGVRALVGGREVLVGNRRLLAAAGIEDDPLRADSERLASDGKSPMLVAVDGRAAAVIGVADTVKAGSAGAVAALHDRGIEVVMMTGDNRMTAAAIARQVGIRRVLAEVMPEHKAAEVRRLQAEGRVVGMVGDGINDAPALAQADVGSAIGTGTDVAIESSDLTLISGALSGLVTAIDLSRATMRNIRQNLVFAFLYNGVGIPIAAGALYPAFGVTLSPVIAAGAMALSSLSVVANANRLRGFTPTVIPDHAQVEATDPVVEIGRDQPKENDMSDAKMVTDPVCGMKINPADAASSTEHAGHTYYFCSEGCAQAYAANPGAHTPATSTT</sequence>
<evidence type="ECO:0000256" key="3">
    <source>
        <dbReference type="ARBA" id="ARBA00022692"/>
    </source>
</evidence>
<dbReference type="InterPro" id="IPR011017">
    <property type="entry name" value="TRASH_dom"/>
</dbReference>
<evidence type="ECO:0000256" key="1">
    <source>
        <dbReference type="ARBA" id="ARBA00004651"/>
    </source>
</evidence>
<dbReference type="PANTHER" id="PTHR43520:SF8">
    <property type="entry name" value="P-TYPE CU(+) TRANSPORTER"/>
    <property type="match status" value="1"/>
</dbReference>
<dbReference type="SUPFAM" id="SSF81665">
    <property type="entry name" value="Calcium ATPase, transmembrane domain M"/>
    <property type="match status" value="1"/>
</dbReference>
<dbReference type="SMART" id="SM00746">
    <property type="entry name" value="TRASH"/>
    <property type="match status" value="1"/>
</dbReference>
<evidence type="ECO:0000256" key="9">
    <source>
        <dbReference type="ARBA" id="ARBA00023136"/>
    </source>
</evidence>
<dbReference type="SUPFAM" id="SSF81653">
    <property type="entry name" value="Calcium ATPase, transduction domain A"/>
    <property type="match status" value="1"/>
</dbReference>
<keyword evidence="4 10" id="KW-0479">Metal-binding</keyword>
<feature type="compositionally biased region" description="Low complexity" evidence="11">
    <location>
        <begin position="161"/>
        <end position="172"/>
    </location>
</feature>
<dbReference type="InterPro" id="IPR007029">
    <property type="entry name" value="YHS_dom"/>
</dbReference>
<feature type="compositionally biased region" description="Polar residues" evidence="11">
    <location>
        <begin position="150"/>
        <end position="159"/>
    </location>
</feature>
<dbReference type="Pfam" id="PF00122">
    <property type="entry name" value="E1-E2_ATPase"/>
    <property type="match status" value="1"/>
</dbReference>
<keyword evidence="10" id="KW-1003">Cell membrane</keyword>
<feature type="transmembrane region" description="Helical" evidence="10">
    <location>
        <begin position="810"/>
        <end position="829"/>
    </location>
</feature>
<dbReference type="RefSeq" id="WP_265384094.1">
    <property type="nucleotide sequence ID" value="NZ_CP110615.1"/>
</dbReference>
<evidence type="ECO:0000313" key="14">
    <source>
        <dbReference type="Proteomes" id="UP001164965"/>
    </source>
</evidence>
<dbReference type="InterPro" id="IPR028096">
    <property type="entry name" value="EfeO_Cupredoxin"/>
</dbReference>
<dbReference type="PANTHER" id="PTHR43520">
    <property type="entry name" value="ATP7, ISOFORM B"/>
    <property type="match status" value="1"/>
</dbReference>
<comment type="subcellular location">
    <subcellularLocation>
        <location evidence="1">Cell membrane</location>
        <topology evidence="1">Multi-pass membrane protein</topology>
    </subcellularLocation>
</comment>
<keyword evidence="14" id="KW-1185">Reference proteome</keyword>
<dbReference type="NCBIfam" id="TIGR01511">
    <property type="entry name" value="ATPase-IB1_Cu"/>
    <property type="match status" value="1"/>
</dbReference>
<dbReference type="NCBIfam" id="TIGR01525">
    <property type="entry name" value="ATPase-IB_hvy"/>
    <property type="match status" value="1"/>
</dbReference>
<proteinExistence type="inferred from homology"/>
<dbReference type="InterPro" id="IPR036412">
    <property type="entry name" value="HAD-like_sf"/>
</dbReference>
<dbReference type="SFLD" id="SFLDF00027">
    <property type="entry name" value="p-type_atpase"/>
    <property type="match status" value="1"/>
</dbReference>
<evidence type="ECO:0000259" key="12">
    <source>
        <dbReference type="SMART" id="SM00746"/>
    </source>
</evidence>
<evidence type="ECO:0000256" key="8">
    <source>
        <dbReference type="ARBA" id="ARBA00022989"/>
    </source>
</evidence>
<dbReference type="InterPro" id="IPR023298">
    <property type="entry name" value="ATPase_P-typ_TM_dom_sf"/>
</dbReference>
<dbReference type="PROSITE" id="PS00154">
    <property type="entry name" value="ATPASE_E1_E2"/>
    <property type="match status" value="1"/>
</dbReference>
<accession>A0ABY6P2W5</accession>
<dbReference type="SFLD" id="SFLDG00002">
    <property type="entry name" value="C1.7:_P-type_atpase_like"/>
    <property type="match status" value="1"/>
</dbReference>
<dbReference type="InterPro" id="IPR001757">
    <property type="entry name" value="P_typ_ATPase"/>
</dbReference>
<dbReference type="Pfam" id="PF04945">
    <property type="entry name" value="YHS"/>
    <property type="match status" value="1"/>
</dbReference>
<protein>
    <submittedName>
        <fullName evidence="13">Heavy metal translocating P-type ATPase</fullName>
    </submittedName>
</protein>
<dbReference type="CDD" id="cd02094">
    <property type="entry name" value="P-type_ATPase_Cu-like"/>
    <property type="match status" value="1"/>
</dbReference>
<dbReference type="SUPFAM" id="SSF56784">
    <property type="entry name" value="HAD-like"/>
    <property type="match status" value="1"/>
</dbReference>
<evidence type="ECO:0000256" key="2">
    <source>
        <dbReference type="ARBA" id="ARBA00006024"/>
    </source>
</evidence>
<dbReference type="Pfam" id="PF13473">
    <property type="entry name" value="Cupredoxin_1"/>
    <property type="match status" value="1"/>
</dbReference>
<evidence type="ECO:0000256" key="10">
    <source>
        <dbReference type="RuleBase" id="RU362081"/>
    </source>
</evidence>
<dbReference type="InterPro" id="IPR023214">
    <property type="entry name" value="HAD_sf"/>
</dbReference>
<keyword evidence="3 10" id="KW-0812">Transmembrane</keyword>
<organism evidence="13 14">
    <name type="scientific">Rhodococcus antarcticus</name>
    <dbReference type="NCBI Taxonomy" id="2987751"/>
    <lineage>
        <taxon>Bacteria</taxon>
        <taxon>Bacillati</taxon>
        <taxon>Actinomycetota</taxon>
        <taxon>Actinomycetes</taxon>
        <taxon>Mycobacteriales</taxon>
        <taxon>Nocardiaceae</taxon>
        <taxon>Rhodococcus</taxon>
    </lineage>
</organism>
<dbReference type="Gene3D" id="2.70.150.10">
    <property type="entry name" value="Calcium-transporting ATPase, cytoplasmic transduction domain A"/>
    <property type="match status" value="1"/>
</dbReference>
<gene>
    <name evidence="13" type="ORF">RHODO2019_06035</name>
</gene>
<dbReference type="Proteomes" id="UP001164965">
    <property type="component" value="Chromosome"/>
</dbReference>
<name>A0ABY6P2W5_9NOCA</name>
<evidence type="ECO:0000256" key="7">
    <source>
        <dbReference type="ARBA" id="ARBA00022967"/>
    </source>
</evidence>
<evidence type="ECO:0000313" key="13">
    <source>
        <dbReference type="EMBL" id="UZJ25990.1"/>
    </source>
</evidence>
<dbReference type="InterPro" id="IPR023299">
    <property type="entry name" value="ATPase_P-typ_cyto_dom_N"/>
</dbReference>
<reference evidence="13" key="1">
    <citation type="submission" date="2022-10" db="EMBL/GenBank/DDBJ databases">
        <title>Rhodococcus sp.75.</title>
        <authorList>
            <person name="Sun M."/>
        </authorList>
    </citation>
    <scope>NUCLEOTIDE SEQUENCE</scope>
    <source>
        <strain evidence="13">75</strain>
    </source>
</reference>
<dbReference type="SUPFAM" id="SSF47240">
    <property type="entry name" value="Ferritin-like"/>
    <property type="match status" value="1"/>
</dbReference>
<dbReference type="InterPro" id="IPR012348">
    <property type="entry name" value="RNR-like"/>
</dbReference>
<feature type="transmembrane region" description="Helical" evidence="10">
    <location>
        <begin position="6"/>
        <end position="24"/>
    </location>
</feature>
<dbReference type="InterPro" id="IPR009078">
    <property type="entry name" value="Ferritin-like_SF"/>
</dbReference>
<feature type="transmembrane region" description="Helical" evidence="10">
    <location>
        <begin position="192"/>
        <end position="216"/>
    </location>
</feature>
<dbReference type="PRINTS" id="PR00120">
    <property type="entry name" value="HATPASE"/>
</dbReference>
<dbReference type="PRINTS" id="PR00119">
    <property type="entry name" value="CATATPASE"/>
</dbReference>
<dbReference type="Pfam" id="PF00702">
    <property type="entry name" value="Hydrolase"/>
    <property type="match status" value="1"/>
</dbReference>
<dbReference type="InterPro" id="IPR018303">
    <property type="entry name" value="ATPase_P-typ_P_site"/>
</dbReference>
<comment type="similarity">
    <text evidence="2 10">Belongs to the cation transport ATPase (P-type) (TC 3.A.3) family. Type IB subfamily.</text>
</comment>
<feature type="transmembrane region" description="Helical" evidence="10">
    <location>
        <begin position="289"/>
        <end position="307"/>
    </location>
</feature>
<feature type="transmembrane region" description="Helical" evidence="10">
    <location>
        <begin position="785"/>
        <end position="804"/>
    </location>
</feature>
<feature type="region of interest" description="Disordered" evidence="11">
    <location>
        <begin position="146"/>
        <end position="181"/>
    </location>
</feature>
<evidence type="ECO:0000256" key="4">
    <source>
        <dbReference type="ARBA" id="ARBA00022723"/>
    </source>
</evidence>
<keyword evidence="7" id="KW-1278">Translocase</keyword>
<dbReference type="InterPro" id="IPR008250">
    <property type="entry name" value="ATPase_P-typ_transduc_dom_A_sf"/>
</dbReference>
<dbReference type="Gene3D" id="3.40.1110.10">
    <property type="entry name" value="Calcium-transporting ATPase, cytoplasmic domain N"/>
    <property type="match status" value="1"/>
</dbReference>
<dbReference type="NCBIfam" id="TIGR01494">
    <property type="entry name" value="ATPase_P-type"/>
    <property type="match status" value="1"/>
</dbReference>
<feature type="transmembrane region" description="Helical" evidence="10">
    <location>
        <begin position="222"/>
        <end position="240"/>
    </location>
</feature>
<keyword evidence="9 10" id="KW-0472">Membrane</keyword>
<feature type="domain" description="TRASH" evidence="12">
    <location>
        <begin position="875"/>
        <end position="913"/>
    </location>
</feature>
<keyword evidence="6 10" id="KW-0067">ATP-binding</keyword>
<evidence type="ECO:0000256" key="11">
    <source>
        <dbReference type="SAM" id="MobiDB-lite"/>
    </source>
</evidence>